<name>A9A1M1_NITMS</name>
<keyword evidence="1" id="KW-1133">Transmembrane helix</keyword>
<proteinExistence type="predicted"/>
<dbReference type="KEGG" id="nmr:Nmar_1640"/>
<dbReference type="STRING" id="436308.Nmar_1640"/>
<dbReference type="HOGENOM" id="CLU_600816_0_0_2"/>
<evidence type="ECO:0000313" key="2">
    <source>
        <dbReference type="EMBL" id="ABX13536.1"/>
    </source>
</evidence>
<evidence type="ECO:0000313" key="3">
    <source>
        <dbReference type="Proteomes" id="UP000000792"/>
    </source>
</evidence>
<dbReference type="EMBL" id="CP000866">
    <property type="protein sequence ID" value="ABX13536.1"/>
    <property type="molecule type" value="Genomic_DNA"/>
</dbReference>
<dbReference type="OrthoDB" id="4793at2157"/>
<keyword evidence="1" id="KW-0812">Transmembrane</keyword>
<dbReference type="EnsemblBacteria" id="ABX13536">
    <property type="protein sequence ID" value="ABX13536"/>
    <property type="gene ID" value="Nmar_1640"/>
</dbReference>
<sequence>MAGIELSHNSLLFSKKIIGIFLLLPLIAVNPAFAESTEIQMDWLIEGQLEKEHVTTQEAEIVSSYEELVVENTESVKPIYDKFITGNNYSIGDYKITIDSEEGQILNGMLIEQRDLRQESFKHKIKYYDRFSDGYVEIAEALLDPIGDSRYLIKGQAFDYNPNSNLELFVLERGYSMDNLAAIPNDIFTPKEFTLGRQMMEDATFSGEGEFDLREYSPNYLLLTKEQIQERMNDAFSEQTLQLFDGILSGEQLPPGKLPDTGIAVSAPTSEPENIFDNFKFEKPKFENTRHIRDSLQSNPFQVTAPTQSFENISLLLIIPVFVALAVFGYLLRKKLSERKYEEPLLQVSKPQTDFRELTQQMINKSQNLFDNNQRKEAFETLSQAIRYYYSQNMEIYKEMTNQELLSVLDESKSDAFGKVRGWLLLCGSVEYAKYDSSDADFGDALSQFSKEVST</sequence>
<organism evidence="2 3">
    <name type="scientific">Nitrosopumilus maritimus (strain SCM1)</name>
    <dbReference type="NCBI Taxonomy" id="436308"/>
    <lineage>
        <taxon>Archaea</taxon>
        <taxon>Nitrososphaerota</taxon>
        <taxon>Nitrososphaeria</taxon>
        <taxon>Nitrosopumilales</taxon>
        <taxon>Nitrosopumilaceae</taxon>
        <taxon>Nitrosopumilus</taxon>
    </lineage>
</organism>
<protein>
    <submittedName>
        <fullName evidence="2">Uncharacterized protein</fullName>
    </submittedName>
</protein>
<reference evidence="2 3" key="1">
    <citation type="journal article" date="2010" name="Proc. Natl. Acad. Sci. U.S.A.">
        <title>Nitrosopumilus maritimus genome reveals unique mechanisms for nitrification and autotrophy in globally distributed marine crenarchaea.</title>
        <authorList>
            <person name="Walker C.B."/>
            <person name="de la Torre J.R."/>
            <person name="Klotz M.G."/>
            <person name="Urakawa H."/>
            <person name="Pinel N."/>
            <person name="Arp D.J."/>
            <person name="Brochier-Armanet C."/>
            <person name="Chain P.S."/>
            <person name="Chan P.P."/>
            <person name="Gollabgir A."/>
            <person name="Hemp J."/>
            <person name="Hugler M."/>
            <person name="Karr E.A."/>
            <person name="Konneke M."/>
            <person name="Shin M."/>
            <person name="Lawton T.J."/>
            <person name="Lowe T."/>
            <person name="Martens-Habbena W."/>
            <person name="Sayavedra-Soto L.A."/>
            <person name="Lang D."/>
            <person name="Sievert S.M."/>
            <person name="Rosenzweig A.C."/>
            <person name="Manning G."/>
            <person name="Stahl D.A."/>
        </authorList>
    </citation>
    <scope>NUCLEOTIDE SEQUENCE [LARGE SCALE GENOMIC DNA]</scope>
    <source>
        <strain evidence="2 3">SCM1</strain>
    </source>
</reference>
<keyword evidence="3" id="KW-1185">Reference proteome</keyword>
<dbReference type="GeneID" id="5773898"/>
<accession>A9A1M1</accession>
<dbReference type="Proteomes" id="UP000000792">
    <property type="component" value="Chromosome"/>
</dbReference>
<gene>
    <name evidence="2" type="ordered locus">Nmar_1640</name>
</gene>
<evidence type="ECO:0000256" key="1">
    <source>
        <dbReference type="SAM" id="Phobius"/>
    </source>
</evidence>
<dbReference type="eggNOG" id="arCOG06854">
    <property type="taxonomic scope" value="Archaea"/>
</dbReference>
<dbReference type="RefSeq" id="WP_012216022.1">
    <property type="nucleotide sequence ID" value="NC_010085.1"/>
</dbReference>
<dbReference type="AlphaFoldDB" id="A9A1M1"/>
<feature type="transmembrane region" description="Helical" evidence="1">
    <location>
        <begin position="313"/>
        <end position="332"/>
    </location>
</feature>
<dbReference type="InParanoid" id="A9A1M1"/>
<keyword evidence="1" id="KW-0472">Membrane</keyword>